<sequence>MRERVPTYGPPMTHDREDLLASGAGCGQIYLGTENRTTENQTTEIYMKKADPEGPAVLSSTFG</sequence>
<name>A0A6J7KS86_9ZZZZ</name>
<organism evidence="2">
    <name type="scientific">freshwater metagenome</name>
    <dbReference type="NCBI Taxonomy" id="449393"/>
    <lineage>
        <taxon>unclassified sequences</taxon>
        <taxon>metagenomes</taxon>
        <taxon>ecological metagenomes</taxon>
    </lineage>
</organism>
<dbReference type="EMBL" id="CAFBNC010000194">
    <property type="protein sequence ID" value="CAB4958361.1"/>
    <property type="molecule type" value="Genomic_DNA"/>
</dbReference>
<proteinExistence type="predicted"/>
<accession>A0A6J7KS86</accession>
<dbReference type="AlphaFoldDB" id="A0A6J7KS86"/>
<gene>
    <name evidence="1" type="ORF">UFOPK1392_01308</name>
    <name evidence="2" type="ORF">UFOPK3733_02299</name>
</gene>
<protein>
    <submittedName>
        <fullName evidence="2">Unannotated protein</fullName>
    </submittedName>
</protein>
<evidence type="ECO:0000313" key="1">
    <source>
        <dbReference type="EMBL" id="CAB4323552.1"/>
    </source>
</evidence>
<reference evidence="2" key="1">
    <citation type="submission" date="2020-05" db="EMBL/GenBank/DDBJ databases">
        <authorList>
            <person name="Chiriac C."/>
            <person name="Salcher M."/>
            <person name="Ghai R."/>
            <person name="Kavagutti S V."/>
        </authorList>
    </citation>
    <scope>NUCLEOTIDE SEQUENCE</scope>
</reference>
<evidence type="ECO:0000313" key="2">
    <source>
        <dbReference type="EMBL" id="CAB4958361.1"/>
    </source>
</evidence>
<dbReference type="EMBL" id="CAEMXZ010000053">
    <property type="protein sequence ID" value="CAB4323552.1"/>
    <property type="molecule type" value="Genomic_DNA"/>
</dbReference>